<dbReference type="Pfam" id="PF01370">
    <property type="entry name" value="Epimerase"/>
    <property type="match status" value="1"/>
</dbReference>
<dbReference type="CDD" id="cd08946">
    <property type="entry name" value="SDR_e"/>
    <property type="match status" value="1"/>
</dbReference>
<comment type="caution">
    <text evidence="2">The sequence shown here is derived from an EMBL/GenBank/DDBJ whole genome shotgun (WGS) entry which is preliminary data.</text>
</comment>
<name>A0A840SRA5_9RHOB</name>
<dbReference type="Proteomes" id="UP000549457">
    <property type="component" value="Unassembled WGS sequence"/>
</dbReference>
<dbReference type="InterPro" id="IPR001509">
    <property type="entry name" value="Epimerase_deHydtase"/>
</dbReference>
<proteinExistence type="predicted"/>
<dbReference type="Gene3D" id="3.40.50.720">
    <property type="entry name" value="NAD(P)-binding Rossmann-like Domain"/>
    <property type="match status" value="1"/>
</dbReference>
<dbReference type="InterPro" id="IPR036291">
    <property type="entry name" value="NAD(P)-bd_dom_sf"/>
</dbReference>
<dbReference type="PANTHER" id="PTHR43245">
    <property type="entry name" value="BIFUNCTIONAL POLYMYXIN RESISTANCE PROTEIN ARNA"/>
    <property type="match status" value="1"/>
</dbReference>
<accession>A0A840SRA5</accession>
<dbReference type="RefSeq" id="WP_184148218.1">
    <property type="nucleotide sequence ID" value="NZ_JACHFM010000002.1"/>
</dbReference>
<protein>
    <submittedName>
        <fullName evidence="2">Nucleoside-diphosphate-sugar epimerase</fullName>
    </submittedName>
</protein>
<keyword evidence="3" id="KW-1185">Reference proteome</keyword>
<feature type="domain" description="NAD-dependent epimerase/dehydratase" evidence="1">
    <location>
        <begin position="3"/>
        <end position="197"/>
    </location>
</feature>
<evidence type="ECO:0000313" key="3">
    <source>
        <dbReference type="Proteomes" id="UP000549457"/>
    </source>
</evidence>
<evidence type="ECO:0000313" key="2">
    <source>
        <dbReference type="EMBL" id="MBB5221752.1"/>
    </source>
</evidence>
<dbReference type="SUPFAM" id="SSF51735">
    <property type="entry name" value="NAD(P)-binding Rossmann-fold domains"/>
    <property type="match status" value="1"/>
</dbReference>
<dbReference type="AlphaFoldDB" id="A0A840SRA5"/>
<dbReference type="PANTHER" id="PTHR43245:SF58">
    <property type="entry name" value="BLL5923 PROTEIN"/>
    <property type="match status" value="1"/>
</dbReference>
<dbReference type="EMBL" id="JACHFM010000002">
    <property type="protein sequence ID" value="MBB5221752.1"/>
    <property type="molecule type" value="Genomic_DNA"/>
</dbReference>
<reference evidence="2 3" key="1">
    <citation type="submission" date="2020-08" db="EMBL/GenBank/DDBJ databases">
        <title>Genomic Encyclopedia of Type Strains, Phase IV (KMG-IV): sequencing the most valuable type-strain genomes for metagenomic binning, comparative biology and taxonomic classification.</title>
        <authorList>
            <person name="Goeker M."/>
        </authorList>
    </citation>
    <scope>NUCLEOTIDE SEQUENCE [LARGE SCALE GENOMIC DNA]</scope>
    <source>
        <strain evidence="2 3">DSM 101730</strain>
    </source>
</reference>
<organism evidence="2 3">
    <name type="scientific">Amaricoccus macauensis</name>
    <dbReference type="NCBI Taxonomy" id="57001"/>
    <lineage>
        <taxon>Bacteria</taxon>
        <taxon>Pseudomonadati</taxon>
        <taxon>Pseudomonadota</taxon>
        <taxon>Alphaproteobacteria</taxon>
        <taxon>Rhodobacterales</taxon>
        <taxon>Paracoccaceae</taxon>
        <taxon>Amaricoccus</taxon>
    </lineage>
</organism>
<sequence length="266" mass="28413">MHVLLTGAGGVVGRFVAPALTAAGHRVTRLGRAGDILWTLDDPAPSLPAADALVHLAFDHLPGRYRGGEGDDPERFRRLNLDGTLRLFDAVGQARIVFLSSRAVYGDHRRGEFLKEADVPRPDSLYGEVKLAAEQALGARGASLRATGVYGGEPGKWDDLVASYLRGETVAPRVATEIHGDDVASAVVRLLAAPETGAFNASDLVLDRHDLLGRVQALTGCPHPPPPPAEGTAPGVMATCRLRLTGWRPGGWPRLDQYLGDRFRSP</sequence>
<gene>
    <name evidence="2" type="ORF">HNP73_001688</name>
</gene>
<evidence type="ECO:0000259" key="1">
    <source>
        <dbReference type="Pfam" id="PF01370"/>
    </source>
</evidence>
<dbReference type="InterPro" id="IPR050177">
    <property type="entry name" value="Lipid_A_modif_metabolic_enz"/>
</dbReference>